<dbReference type="AlphaFoldDB" id="A0A5N6RJR3"/>
<reference evidence="1 2" key="1">
    <citation type="submission" date="2019-06" db="EMBL/GenBank/DDBJ databases">
        <title>A chromosomal-level reference genome of Carpinus fangiana (Coryloideae, Betulaceae).</title>
        <authorList>
            <person name="Yang X."/>
            <person name="Wang Z."/>
            <person name="Zhang L."/>
            <person name="Hao G."/>
            <person name="Liu J."/>
            <person name="Yang Y."/>
        </authorList>
    </citation>
    <scope>NUCLEOTIDE SEQUENCE [LARGE SCALE GENOMIC DNA]</scope>
    <source>
        <strain evidence="1">Cfa_2016G</strain>
        <tissue evidence="1">Leaf</tissue>
    </source>
</reference>
<dbReference type="Proteomes" id="UP000327013">
    <property type="component" value="Chromosome 7"/>
</dbReference>
<dbReference type="EMBL" id="CM017327">
    <property type="protein sequence ID" value="KAE8098499.1"/>
    <property type="molecule type" value="Genomic_DNA"/>
</dbReference>
<protein>
    <submittedName>
        <fullName evidence="1">Uncharacterized protein</fullName>
    </submittedName>
</protein>
<name>A0A5N6RJR3_9ROSI</name>
<evidence type="ECO:0000313" key="1">
    <source>
        <dbReference type="EMBL" id="KAE8098499.1"/>
    </source>
</evidence>
<evidence type="ECO:0000313" key="2">
    <source>
        <dbReference type="Proteomes" id="UP000327013"/>
    </source>
</evidence>
<keyword evidence="2" id="KW-1185">Reference proteome</keyword>
<sequence length="81" mass="8537">MVTGAAVGGSDDGWSQPCGYGGSAVRSARLVLQVEVDLGSCSPETGKRTVLEIWKVGCARALGLRQWLVVRQEDGECWVAG</sequence>
<organism evidence="1 2">
    <name type="scientific">Carpinus fangiana</name>
    <dbReference type="NCBI Taxonomy" id="176857"/>
    <lineage>
        <taxon>Eukaryota</taxon>
        <taxon>Viridiplantae</taxon>
        <taxon>Streptophyta</taxon>
        <taxon>Embryophyta</taxon>
        <taxon>Tracheophyta</taxon>
        <taxon>Spermatophyta</taxon>
        <taxon>Magnoliopsida</taxon>
        <taxon>eudicotyledons</taxon>
        <taxon>Gunneridae</taxon>
        <taxon>Pentapetalae</taxon>
        <taxon>rosids</taxon>
        <taxon>fabids</taxon>
        <taxon>Fagales</taxon>
        <taxon>Betulaceae</taxon>
        <taxon>Carpinus</taxon>
    </lineage>
</organism>
<gene>
    <name evidence="1" type="ORF">FH972_016556</name>
</gene>
<accession>A0A5N6RJR3</accession>
<proteinExistence type="predicted"/>